<protein>
    <submittedName>
        <fullName evidence="1">Uncharacterized protein</fullName>
    </submittedName>
</protein>
<evidence type="ECO:0000313" key="1">
    <source>
        <dbReference type="EMBL" id="AAY16124.1"/>
    </source>
</evidence>
<dbReference type="EMBL" id="AY996787">
    <property type="protein sequence ID" value="AAY16124.1"/>
    <property type="molecule type" value="mRNA"/>
</dbReference>
<accession>Q52NJ9</accession>
<name>Q52NJ9_CUNEL</name>
<sequence length="220" mass="24494">MGCSKTDMRENLDQGIERQTKILELIKIWYEAVTSIPPPLITDPAVLSYNSKIEYYYTSETQSSGIIGPMVSEILTAMVKPYPGAVIDIPAIVGALTTILTGTTKNDIDQGYGSAAMISYPGELFGQRGMFKPIITVVSFNFSSQEYKSSYDVACMGYWSYLLFVPSSGQKKRKHPIRGIPDVTRIPDEDFETIGEKWMTKKELDSFANGIDFNSIVQKP</sequence>
<dbReference type="AlphaFoldDB" id="Q52NJ9"/>
<reference evidence="1" key="1">
    <citation type="submission" date="2005-04" db="EMBL/GenBank/DDBJ databases">
        <title>A novel cytochrome c of the fungus Cunninghamella elegans involved in the decolorization of triphenylmethane dyes.</title>
        <authorList>
            <person name="Kim Y.-H."/>
            <person name="Lau P.C.K."/>
        </authorList>
    </citation>
    <scope>NUCLEOTIDE SEQUENCE</scope>
    <source>
        <strain evidence="1">ATCC 36112</strain>
    </source>
</reference>
<proteinExistence type="evidence at transcript level"/>
<organism evidence="1">
    <name type="scientific">Cunninghamella elegans</name>
    <dbReference type="NCBI Taxonomy" id="4853"/>
    <lineage>
        <taxon>Eukaryota</taxon>
        <taxon>Fungi</taxon>
        <taxon>Fungi incertae sedis</taxon>
        <taxon>Mucoromycota</taxon>
        <taxon>Mucoromycotina</taxon>
        <taxon>Mucoromycetes</taxon>
        <taxon>Mucorales</taxon>
        <taxon>Cunninghamellaceae</taxon>
        <taxon>Cunninghamella</taxon>
    </lineage>
</organism>